<sequence length="161" mass="17870">MKQALKLLNTLPPKWDPQSELPEDYQTEPEVTELDWTTFDNHVTTDGCLADIFHIFTDPKMPPTNNLPDLKSNPDQLRTGTVIIATDRSCENNSEGNARAGAGLYVTPGHNLNHAAQLPPWIGKSNQMGELVAAKLVVELTDNKTMLDIETDSKYVINQLT</sequence>
<dbReference type="Proteomes" id="UP000559256">
    <property type="component" value="Unassembled WGS sequence"/>
</dbReference>
<dbReference type="GO" id="GO:0004523">
    <property type="term" value="F:RNA-DNA hybrid ribonuclease activity"/>
    <property type="evidence" value="ECO:0007669"/>
    <property type="project" value="InterPro"/>
</dbReference>
<dbReference type="Gene3D" id="3.30.420.10">
    <property type="entry name" value="Ribonuclease H-like superfamily/Ribonuclease H"/>
    <property type="match status" value="1"/>
</dbReference>
<dbReference type="AlphaFoldDB" id="A0A8H5LSP0"/>
<dbReference type="OrthoDB" id="2728078at2759"/>
<dbReference type="InterPro" id="IPR002156">
    <property type="entry name" value="RNaseH_domain"/>
</dbReference>
<dbReference type="SUPFAM" id="SSF53098">
    <property type="entry name" value="Ribonuclease H-like"/>
    <property type="match status" value="1"/>
</dbReference>
<dbReference type="InterPro" id="IPR036397">
    <property type="entry name" value="RNaseH_sf"/>
</dbReference>
<organism evidence="2 3">
    <name type="scientific">Tetrapyrgos nigripes</name>
    <dbReference type="NCBI Taxonomy" id="182062"/>
    <lineage>
        <taxon>Eukaryota</taxon>
        <taxon>Fungi</taxon>
        <taxon>Dikarya</taxon>
        <taxon>Basidiomycota</taxon>
        <taxon>Agaricomycotina</taxon>
        <taxon>Agaricomycetes</taxon>
        <taxon>Agaricomycetidae</taxon>
        <taxon>Agaricales</taxon>
        <taxon>Marasmiineae</taxon>
        <taxon>Marasmiaceae</taxon>
        <taxon>Tetrapyrgos</taxon>
    </lineage>
</organism>
<dbReference type="GO" id="GO:0003676">
    <property type="term" value="F:nucleic acid binding"/>
    <property type="evidence" value="ECO:0007669"/>
    <property type="project" value="InterPro"/>
</dbReference>
<keyword evidence="3" id="KW-1185">Reference proteome</keyword>
<gene>
    <name evidence="2" type="ORF">D9758_004429</name>
</gene>
<proteinExistence type="predicted"/>
<feature type="domain" description="RNase H type-1" evidence="1">
    <location>
        <begin position="78"/>
        <end position="161"/>
    </location>
</feature>
<dbReference type="EMBL" id="JAACJM010000017">
    <property type="protein sequence ID" value="KAF5367986.1"/>
    <property type="molecule type" value="Genomic_DNA"/>
</dbReference>
<dbReference type="PROSITE" id="PS50879">
    <property type="entry name" value="RNASE_H_1"/>
    <property type="match status" value="1"/>
</dbReference>
<dbReference type="InterPro" id="IPR012337">
    <property type="entry name" value="RNaseH-like_sf"/>
</dbReference>
<protein>
    <recommendedName>
        <fullName evidence="1">RNase H type-1 domain-containing protein</fullName>
    </recommendedName>
</protein>
<evidence type="ECO:0000313" key="3">
    <source>
        <dbReference type="Proteomes" id="UP000559256"/>
    </source>
</evidence>
<dbReference type="Pfam" id="PF00075">
    <property type="entry name" value="RNase_H"/>
    <property type="match status" value="1"/>
</dbReference>
<name>A0A8H5LSP0_9AGAR</name>
<evidence type="ECO:0000259" key="1">
    <source>
        <dbReference type="PROSITE" id="PS50879"/>
    </source>
</evidence>
<accession>A0A8H5LSP0</accession>
<evidence type="ECO:0000313" key="2">
    <source>
        <dbReference type="EMBL" id="KAF5367986.1"/>
    </source>
</evidence>
<comment type="caution">
    <text evidence="2">The sequence shown here is derived from an EMBL/GenBank/DDBJ whole genome shotgun (WGS) entry which is preliminary data.</text>
</comment>
<reference evidence="2 3" key="1">
    <citation type="journal article" date="2020" name="ISME J.">
        <title>Uncovering the hidden diversity of litter-decomposition mechanisms in mushroom-forming fungi.</title>
        <authorList>
            <person name="Floudas D."/>
            <person name="Bentzer J."/>
            <person name="Ahren D."/>
            <person name="Johansson T."/>
            <person name="Persson P."/>
            <person name="Tunlid A."/>
        </authorList>
    </citation>
    <scope>NUCLEOTIDE SEQUENCE [LARGE SCALE GENOMIC DNA]</scope>
    <source>
        <strain evidence="2 3">CBS 291.85</strain>
    </source>
</reference>